<dbReference type="SUPFAM" id="SSF50249">
    <property type="entry name" value="Nucleic acid-binding proteins"/>
    <property type="match status" value="1"/>
</dbReference>
<dbReference type="Gene3D" id="2.40.50.1070">
    <property type="match status" value="1"/>
</dbReference>
<evidence type="ECO:0000256" key="2">
    <source>
        <dbReference type="ARBA" id="ARBA00022552"/>
    </source>
</evidence>
<feature type="binding site" evidence="9 10">
    <location>
        <position position="299"/>
    </location>
    <ligand>
        <name>S-adenosyl-L-methionine</name>
        <dbReference type="ChEBI" id="CHEBI:59789"/>
    </ligand>
</feature>
<feature type="binding site" evidence="9">
    <location>
        <position position="90"/>
    </location>
    <ligand>
        <name>[4Fe-4S] cluster</name>
        <dbReference type="ChEBI" id="CHEBI:49883"/>
    </ligand>
</feature>
<feature type="binding site" evidence="9">
    <location>
        <position position="81"/>
    </location>
    <ligand>
        <name>[4Fe-4S] cluster</name>
        <dbReference type="ChEBI" id="CHEBI:49883"/>
    </ligand>
</feature>
<keyword evidence="3 9" id="KW-0489">Methyltransferase</keyword>
<feature type="binding site" evidence="9 10">
    <location>
        <position position="373"/>
    </location>
    <ligand>
        <name>S-adenosyl-L-methionine</name>
        <dbReference type="ChEBI" id="CHEBI:59789"/>
    </ligand>
</feature>
<feature type="binding site" evidence="9">
    <location>
        <position position="87"/>
    </location>
    <ligand>
        <name>[4Fe-4S] cluster</name>
        <dbReference type="ChEBI" id="CHEBI:49883"/>
    </ligand>
</feature>
<dbReference type="InterPro" id="IPR001566">
    <property type="entry name" value="23S_rRNA_MeTrfase_RlmD"/>
</dbReference>
<dbReference type="PROSITE" id="PS01231">
    <property type="entry name" value="TRMA_2"/>
    <property type="match status" value="1"/>
</dbReference>
<comment type="function">
    <text evidence="9">Catalyzes the formation of 5-methyl-uridine at position 1939 (m5U1939) in 23S rRNA.</text>
</comment>
<dbReference type="HAMAP" id="MF_01010">
    <property type="entry name" value="23SrRNA_methyltr_RlmD"/>
    <property type="match status" value="1"/>
</dbReference>
<dbReference type="InterPro" id="IPR012340">
    <property type="entry name" value="NA-bd_OB-fold"/>
</dbReference>
<feature type="active site" description="Nucleophile" evidence="9 10">
    <location>
        <position position="399"/>
    </location>
</feature>
<sequence>MANFYVPTKRQPTKQKLTVEVHALDAFGQGVASHSGKTIFIKNALPGETVDIQLTEDKKQFAKARVLKRYNDSPERVIPRCPHYDECGGCQMQHVAEKLQQQSKQAALLNLMRRETKQDIAPEQCSVVAASEYGYRRRARLAVMWQKGKLQMGFRQELSSDIINIQTCPVLVKSLDDLLIPLRTCLNQLKSKQVIGHVELLSVESGLIIVLRHTQPLVESDYLSLIQFAQKYQLSLYLHGTELVCVTEDKTPYYQIDDLALTFSPLDFIQVNGQINQKMVEQALSWLELSSNDEVLDLFCGMGNFSLPMAKVAKQVIGVEGVDALVEKAQTNTILNKDLLDSACHIEFYQQNLDELPKHPVWLKNSINKVLLDPARVGALTVVTQIATKDLSHIVYISCNPATLARDSKILTEQGYKLVKLSVLDMFPQTKHLESMALFMR</sequence>
<feature type="binding site" evidence="9">
    <location>
        <position position="304"/>
    </location>
    <ligand>
        <name>S-adenosyl-L-methionine</name>
        <dbReference type="ChEBI" id="CHEBI:59789"/>
    </ligand>
</feature>
<dbReference type="KEGG" id="orb:IPMB12_00320"/>
<evidence type="ECO:0000256" key="10">
    <source>
        <dbReference type="PROSITE-ProRule" id="PRU01024"/>
    </source>
</evidence>
<evidence type="ECO:0000256" key="6">
    <source>
        <dbReference type="ARBA" id="ARBA00022723"/>
    </source>
</evidence>
<feature type="binding site" evidence="9 10">
    <location>
        <position position="270"/>
    </location>
    <ligand>
        <name>S-adenosyl-L-methionine</name>
        <dbReference type="ChEBI" id="CHEBI:59789"/>
    </ligand>
</feature>
<dbReference type="AlphaFoldDB" id="A0A6G9I8U3"/>
<dbReference type="InterPro" id="IPR030391">
    <property type="entry name" value="MeTrfase_TrmA_CS"/>
</dbReference>
<dbReference type="PROSITE" id="PS51687">
    <property type="entry name" value="SAM_MT_RNA_M5U"/>
    <property type="match status" value="1"/>
</dbReference>
<dbReference type="CDD" id="cd02440">
    <property type="entry name" value="AdoMet_MTases"/>
    <property type="match status" value="1"/>
</dbReference>
<dbReference type="InParanoid" id="A0A6G9I8U3"/>
<dbReference type="Pfam" id="PF01938">
    <property type="entry name" value="TRAM"/>
    <property type="match status" value="1"/>
</dbReference>
<proteinExistence type="inferred from homology"/>
<dbReference type="RefSeq" id="WP_166913831.1">
    <property type="nucleotide sequence ID" value="NZ_CP050253.1"/>
</dbReference>
<keyword evidence="2 9" id="KW-0698">rRNA processing</keyword>
<dbReference type="GO" id="GO:0003723">
    <property type="term" value="F:RNA binding"/>
    <property type="evidence" value="ECO:0007669"/>
    <property type="project" value="InterPro"/>
</dbReference>
<dbReference type="GO" id="GO:0070041">
    <property type="term" value="F:rRNA (uridine-C5-)-methyltransferase activity"/>
    <property type="evidence" value="ECO:0007669"/>
    <property type="project" value="UniProtKB-UniRule"/>
</dbReference>
<keyword evidence="4 9" id="KW-0808">Transferase</keyword>
<dbReference type="InterPro" id="IPR029063">
    <property type="entry name" value="SAM-dependent_MTases_sf"/>
</dbReference>
<dbReference type="Gene3D" id="2.40.50.140">
    <property type="entry name" value="Nucleic acid-binding proteins"/>
    <property type="match status" value="1"/>
</dbReference>
<dbReference type="InterPro" id="IPR002792">
    <property type="entry name" value="TRAM_dom"/>
</dbReference>
<dbReference type="PANTHER" id="PTHR11061">
    <property type="entry name" value="RNA M5U METHYLTRANSFERASE"/>
    <property type="match status" value="1"/>
</dbReference>
<gene>
    <name evidence="9 13" type="primary">rlmD</name>
    <name evidence="13" type="ORF">IPMB12_00320</name>
</gene>
<dbReference type="GO" id="GO:0070475">
    <property type="term" value="P:rRNA base methylation"/>
    <property type="evidence" value="ECO:0007669"/>
    <property type="project" value="TreeGrafter"/>
</dbReference>
<evidence type="ECO:0000259" key="12">
    <source>
        <dbReference type="PROSITE" id="PS50926"/>
    </source>
</evidence>
<evidence type="ECO:0000256" key="4">
    <source>
        <dbReference type="ARBA" id="ARBA00022679"/>
    </source>
</evidence>
<dbReference type="GO" id="GO:0005506">
    <property type="term" value="F:iron ion binding"/>
    <property type="evidence" value="ECO:0007669"/>
    <property type="project" value="UniProtKB-UniRule"/>
</dbReference>
<evidence type="ECO:0000256" key="9">
    <source>
        <dbReference type="HAMAP-Rule" id="MF_01010"/>
    </source>
</evidence>
<dbReference type="InterPro" id="IPR010280">
    <property type="entry name" value="U5_MeTrfase_fam"/>
</dbReference>
<dbReference type="Pfam" id="PF05958">
    <property type="entry name" value="tRNA_U5-meth_tr"/>
    <property type="match status" value="1"/>
</dbReference>
<dbReference type="EC" id="2.1.1.190" evidence="9"/>
<feature type="binding site" evidence="9 10">
    <location>
        <position position="320"/>
    </location>
    <ligand>
        <name>S-adenosyl-L-methionine</name>
        <dbReference type="ChEBI" id="CHEBI:59789"/>
    </ligand>
</feature>
<keyword evidence="14" id="KW-1185">Reference proteome</keyword>
<dbReference type="EMBL" id="CP050253">
    <property type="protein sequence ID" value="QIQ20259.1"/>
    <property type="molecule type" value="Genomic_DNA"/>
</dbReference>
<dbReference type="NCBIfam" id="TIGR00479">
    <property type="entry name" value="rumA"/>
    <property type="match status" value="1"/>
</dbReference>
<accession>A0A6G9I8U3</accession>
<dbReference type="PROSITE" id="PS01230">
    <property type="entry name" value="TRMA_1"/>
    <property type="match status" value="1"/>
</dbReference>
<dbReference type="PANTHER" id="PTHR11061:SF49">
    <property type="entry name" value="23S RRNA (URACIL(1939)-C(5))-METHYLTRANSFERASE RLMD"/>
    <property type="match status" value="1"/>
</dbReference>
<evidence type="ECO:0000256" key="11">
    <source>
        <dbReference type="PROSITE-ProRule" id="PRU10015"/>
    </source>
</evidence>
<reference evidence="13 14" key="1">
    <citation type="submission" date="2020-03" db="EMBL/GenBank/DDBJ databases">
        <title>Complete genome sequence of Orbus sp. IPMB12 (BCRC 80908).</title>
        <authorList>
            <person name="Lo W.-S."/>
            <person name="Chang T.-H."/>
            <person name="Kuo C.-H."/>
        </authorList>
    </citation>
    <scope>NUCLEOTIDE SEQUENCE [LARGE SCALE GENOMIC DNA]</scope>
    <source>
        <strain evidence="13 14">IPMB12</strain>
    </source>
</reference>
<name>A0A6G9I8U3_9GAMM</name>
<feature type="domain" description="TRAM" evidence="12">
    <location>
        <begin position="9"/>
        <end position="68"/>
    </location>
</feature>
<comment type="similarity">
    <text evidence="9">Belongs to the class I-like SAM-binding methyltransferase superfamily. RNA M5U methyltransferase family. RlmD subfamily.</text>
</comment>
<keyword evidence="6 9" id="KW-0479">Metal-binding</keyword>
<dbReference type="Gene3D" id="3.40.50.150">
    <property type="entry name" value="Vaccinia Virus protein VP39"/>
    <property type="match status" value="1"/>
</dbReference>
<feature type="binding site" evidence="9">
    <location>
        <position position="168"/>
    </location>
    <ligand>
        <name>[4Fe-4S] cluster</name>
        <dbReference type="ChEBI" id="CHEBI:49883"/>
    </ligand>
</feature>
<feature type="binding site" evidence="9">
    <location>
        <position position="352"/>
    </location>
    <ligand>
        <name>S-adenosyl-L-methionine</name>
        <dbReference type="ChEBI" id="CHEBI:59789"/>
    </ligand>
</feature>
<evidence type="ECO:0000313" key="13">
    <source>
        <dbReference type="EMBL" id="QIQ20259.1"/>
    </source>
</evidence>
<dbReference type="SUPFAM" id="SSF53335">
    <property type="entry name" value="S-adenosyl-L-methionine-dependent methyltransferases"/>
    <property type="match status" value="1"/>
</dbReference>
<keyword evidence="8 9" id="KW-0411">Iron-sulfur</keyword>
<organism evidence="13 14">
    <name type="scientific">Zophobihabitans entericus</name>
    <dbReference type="NCBI Taxonomy" id="1635327"/>
    <lineage>
        <taxon>Bacteria</taxon>
        <taxon>Pseudomonadati</taxon>
        <taxon>Pseudomonadota</taxon>
        <taxon>Gammaproteobacteria</taxon>
        <taxon>Orbales</taxon>
        <taxon>Orbaceae</taxon>
        <taxon>Zophobihabitans</taxon>
    </lineage>
</organism>
<evidence type="ECO:0000256" key="5">
    <source>
        <dbReference type="ARBA" id="ARBA00022691"/>
    </source>
</evidence>
<evidence type="ECO:0000256" key="7">
    <source>
        <dbReference type="ARBA" id="ARBA00023004"/>
    </source>
</evidence>
<evidence type="ECO:0000313" key="14">
    <source>
        <dbReference type="Proteomes" id="UP000501168"/>
    </source>
</evidence>
<evidence type="ECO:0000256" key="3">
    <source>
        <dbReference type="ARBA" id="ARBA00022603"/>
    </source>
</evidence>
<keyword evidence="1 9" id="KW-0004">4Fe-4S</keyword>
<keyword evidence="5 9" id="KW-0949">S-adenosyl-L-methionine</keyword>
<protein>
    <recommendedName>
        <fullName evidence="9">23S rRNA (uracil(1939)-C(5))-methyltransferase RlmD</fullName>
        <ecNumber evidence="9">2.1.1.190</ecNumber>
    </recommendedName>
    <alternativeName>
        <fullName evidence="9">23S rRNA(m5U1939)-methyltransferase</fullName>
    </alternativeName>
</protein>
<feature type="active site" evidence="11">
    <location>
        <position position="399"/>
    </location>
</feature>
<comment type="catalytic activity">
    <reaction evidence="9">
        <text>uridine(1939) in 23S rRNA + S-adenosyl-L-methionine = 5-methyluridine(1939) in 23S rRNA + S-adenosyl-L-homocysteine + H(+)</text>
        <dbReference type="Rhea" id="RHEA:42908"/>
        <dbReference type="Rhea" id="RHEA-COMP:10278"/>
        <dbReference type="Rhea" id="RHEA-COMP:10279"/>
        <dbReference type="ChEBI" id="CHEBI:15378"/>
        <dbReference type="ChEBI" id="CHEBI:57856"/>
        <dbReference type="ChEBI" id="CHEBI:59789"/>
        <dbReference type="ChEBI" id="CHEBI:65315"/>
        <dbReference type="ChEBI" id="CHEBI:74447"/>
        <dbReference type="EC" id="2.1.1.190"/>
    </reaction>
</comment>
<dbReference type="FunCoup" id="A0A6G9I8U3">
    <property type="interactions" value="443"/>
</dbReference>
<dbReference type="InterPro" id="IPR030390">
    <property type="entry name" value="MeTrfase_TrmA_AS"/>
</dbReference>
<dbReference type="PROSITE" id="PS50926">
    <property type="entry name" value="TRAM"/>
    <property type="match status" value="1"/>
</dbReference>
<dbReference type="NCBIfam" id="NF009639">
    <property type="entry name" value="PRK13168.1"/>
    <property type="match status" value="1"/>
</dbReference>
<dbReference type="GO" id="GO:0051539">
    <property type="term" value="F:4 iron, 4 sulfur cluster binding"/>
    <property type="evidence" value="ECO:0007669"/>
    <property type="project" value="UniProtKB-KW"/>
</dbReference>
<dbReference type="FunFam" id="2.40.50.140:FF:000097">
    <property type="entry name" value="23S rRNA (uracil(1939)-C(5))-methyltransferase RlmD"/>
    <property type="match status" value="1"/>
</dbReference>
<evidence type="ECO:0000256" key="8">
    <source>
        <dbReference type="ARBA" id="ARBA00023014"/>
    </source>
</evidence>
<dbReference type="Proteomes" id="UP000501168">
    <property type="component" value="Chromosome"/>
</dbReference>
<evidence type="ECO:0000256" key="1">
    <source>
        <dbReference type="ARBA" id="ARBA00022485"/>
    </source>
</evidence>
<keyword evidence="7 9" id="KW-0408">Iron</keyword>